<feature type="chain" id="PRO_5034266814" evidence="8">
    <location>
        <begin position="26"/>
        <end position="164"/>
    </location>
</feature>
<evidence type="ECO:0000256" key="7">
    <source>
        <dbReference type="ARBA" id="ARBA00023273"/>
    </source>
</evidence>
<dbReference type="PANTHER" id="PTHR46256:SF4">
    <property type="entry name" value="MYOSIN-IIIA"/>
    <property type="match status" value="1"/>
</dbReference>
<evidence type="ECO:0000259" key="9">
    <source>
        <dbReference type="PROSITE" id="PS50011"/>
    </source>
</evidence>
<dbReference type="InterPro" id="IPR011009">
    <property type="entry name" value="Kinase-like_dom_sf"/>
</dbReference>
<evidence type="ECO:0000256" key="8">
    <source>
        <dbReference type="SAM" id="SignalP"/>
    </source>
</evidence>
<dbReference type="GO" id="GO:0030832">
    <property type="term" value="P:regulation of actin filament length"/>
    <property type="evidence" value="ECO:0007669"/>
    <property type="project" value="TreeGrafter"/>
</dbReference>
<reference evidence="10" key="2">
    <citation type="submission" date="2025-09" db="UniProtKB">
        <authorList>
            <consortium name="Ensembl"/>
        </authorList>
    </citation>
    <scope>IDENTIFICATION</scope>
</reference>
<keyword evidence="3" id="KW-0963">Cytoplasm</keyword>
<dbReference type="Proteomes" id="UP000694428">
    <property type="component" value="Unplaced"/>
</dbReference>
<name>A0A8C9L9V4_PAVCR</name>
<comment type="subcellular location">
    <subcellularLocation>
        <location evidence="2">Cell projection</location>
    </subcellularLocation>
    <subcellularLocation>
        <location evidence="1">Cytoplasm</location>
        <location evidence="1">Cytoskeleton</location>
    </subcellularLocation>
</comment>
<dbReference type="GO" id="GO:0005524">
    <property type="term" value="F:ATP binding"/>
    <property type="evidence" value="ECO:0007669"/>
    <property type="project" value="InterPro"/>
</dbReference>
<dbReference type="GO" id="GO:0032426">
    <property type="term" value="C:stereocilium tip"/>
    <property type="evidence" value="ECO:0007669"/>
    <property type="project" value="TreeGrafter"/>
</dbReference>
<dbReference type="GO" id="GO:0001917">
    <property type="term" value="C:photoreceptor inner segment"/>
    <property type="evidence" value="ECO:0007669"/>
    <property type="project" value="TreeGrafter"/>
</dbReference>
<dbReference type="Ensembl" id="ENSPSTT00000012224.1">
    <property type="protein sequence ID" value="ENSPSTP00000011649.1"/>
    <property type="gene ID" value="ENSPSTG00000008156.1"/>
</dbReference>
<dbReference type="GO" id="GO:0032433">
    <property type="term" value="C:filopodium tip"/>
    <property type="evidence" value="ECO:0007669"/>
    <property type="project" value="TreeGrafter"/>
</dbReference>
<evidence type="ECO:0000256" key="6">
    <source>
        <dbReference type="ARBA" id="ARBA00023212"/>
    </source>
</evidence>
<dbReference type="GO" id="GO:0005856">
    <property type="term" value="C:cytoskeleton"/>
    <property type="evidence" value="ECO:0007669"/>
    <property type="project" value="UniProtKB-SubCell"/>
</dbReference>
<evidence type="ECO:0000256" key="4">
    <source>
        <dbReference type="ARBA" id="ARBA00022737"/>
    </source>
</evidence>
<dbReference type="GO" id="GO:0007605">
    <property type="term" value="P:sensory perception of sound"/>
    <property type="evidence" value="ECO:0007669"/>
    <property type="project" value="TreeGrafter"/>
</dbReference>
<protein>
    <submittedName>
        <fullName evidence="10">Myosin IIIA</fullName>
    </submittedName>
</protein>
<feature type="signal peptide" evidence="8">
    <location>
        <begin position="1"/>
        <end position="25"/>
    </location>
</feature>
<feature type="domain" description="Protein kinase" evidence="9">
    <location>
        <begin position="1"/>
        <end position="164"/>
    </location>
</feature>
<dbReference type="GO" id="GO:0003779">
    <property type="term" value="F:actin binding"/>
    <property type="evidence" value="ECO:0007669"/>
    <property type="project" value="UniProtKB-KW"/>
</dbReference>
<keyword evidence="4" id="KW-0677">Repeat</keyword>
<proteinExistence type="predicted"/>
<dbReference type="Gene3D" id="1.10.510.10">
    <property type="entry name" value="Transferase(Phosphotransferase) domain 1"/>
    <property type="match status" value="1"/>
</dbReference>
<evidence type="ECO:0000256" key="3">
    <source>
        <dbReference type="ARBA" id="ARBA00022490"/>
    </source>
</evidence>
<sequence>FCFGRFFYQGSVCATCLLMAELCNGGSVTDLVKGFLKRGERMDELIIAYILHEALMGLQHLHENKTIHRDIKGNNILLTTEGGVKLVDFGVSAQLTSTRLRRNTSVGTPFWMAPEVIACEQQLDSSYDARCDAWSLGITAIELGDGDPPLADLHPMRALFKIPR</sequence>
<keyword evidence="8" id="KW-0732">Signal</keyword>
<accession>A0A8C9L9V4</accession>
<dbReference type="AlphaFoldDB" id="A0A8C9L9V4"/>
<dbReference type="SUPFAM" id="SSF56112">
    <property type="entry name" value="Protein kinase-like (PK-like)"/>
    <property type="match status" value="1"/>
</dbReference>
<dbReference type="InterPro" id="IPR000719">
    <property type="entry name" value="Prot_kinase_dom"/>
</dbReference>
<dbReference type="Pfam" id="PF00069">
    <property type="entry name" value="Pkinase"/>
    <property type="match status" value="1"/>
</dbReference>
<evidence type="ECO:0000256" key="5">
    <source>
        <dbReference type="ARBA" id="ARBA00023203"/>
    </source>
</evidence>
<organism evidence="10 11">
    <name type="scientific">Pavo cristatus</name>
    <name type="common">Indian peafowl</name>
    <name type="synonym">Blue peafowl</name>
    <dbReference type="NCBI Taxonomy" id="9049"/>
    <lineage>
        <taxon>Eukaryota</taxon>
        <taxon>Metazoa</taxon>
        <taxon>Chordata</taxon>
        <taxon>Craniata</taxon>
        <taxon>Vertebrata</taxon>
        <taxon>Euteleostomi</taxon>
        <taxon>Archelosauria</taxon>
        <taxon>Archosauria</taxon>
        <taxon>Dinosauria</taxon>
        <taxon>Saurischia</taxon>
        <taxon>Theropoda</taxon>
        <taxon>Coelurosauria</taxon>
        <taxon>Aves</taxon>
        <taxon>Neognathae</taxon>
        <taxon>Galloanserae</taxon>
        <taxon>Galliformes</taxon>
        <taxon>Phasianidae</taxon>
        <taxon>Phasianinae</taxon>
        <taxon>Pavo</taxon>
    </lineage>
</organism>
<dbReference type="PROSITE" id="PS50011">
    <property type="entry name" value="PROTEIN_KINASE_DOM"/>
    <property type="match status" value="1"/>
</dbReference>
<keyword evidence="6" id="KW-0206">Cytoskeleton</keyword>
<evidence type="ECO:0000256" key="2">
    <source>
        <dbReference type="ARBA" id="ARBA00004316"/>
    </source>
</evidence>
<dbReference type="GO" id="GO:0000146">
    <property type="term" value="F:microfilament motor activity"/>
    <property type="evidence" value="ECO:0007669"/>
    <property type="project" value="TreeGrafter"/>
</dbReference>
<evidence type="ECO:0000313" key="10">
    <source>
        <dbReference type="Ensembl" id="ENSPSTP00000011649.1"/>
    </source>
</evidence>
<dbReference type="PANTHER" id="PTHR46256">
    <property type="entry name" value="AGAP011099-PA"/>
    <property type="match status" value="1"/>
</dbReference>
<dbReference type="InterPro" id="IPR052409">
    <property type="entry name" value="Myosin-III_kinase_activity"/>
</dbReference>
<reference evidence="10" key="1">
    <citation type="submission" date="2025-08" db="UniProtKB">
        <authorList>
            <consortium name="Ensembl"/>
        </authorList>
    </citation>
    <scope>IDENTIFICATION</scope>
</reference>
<keyword evidence="7" id="KW-0966">Cell projection</keyword>
<keyword evidence="11" id="KW-1185">Reference proteome</keyword>
<keyword evidence="5" id="KW-0009">Actin-binding</keyword>
<evidence type="ECO:0000313" key="11">
    <source>
        <dbReference type="Proteomes" id="UP000694428"/>
    </source>
</evidence>
<dbReference type="GO" id="GO:0004674">
    <property type="term" value="F:protein serine/threonine kinase activity"/>
    <property type="evidence" value="ECO:0007669"/>
    <property type="project" value="TreeGrafter"/>
</dbReference>
<dbReference type="SMART" id="SM00220">
    <property type="entry name" value="S_TKc"/>
    <property type="match status" value="1"/>
</dbReference>
<evidence type="ECO:0000256" key="1">
    <source>
        <dbReference type="ARBA" id="ARBA00004245"/>
    </source>
</evidence>
<dbReference type="GO" id="GO:0051491">
    <property type="term" value="P:positive regulation of filopodium assembly"/>
    <property type="evidence" value="ECO:0007669"/>
    <property type="project" value="TreeGrafter"/>
</dbReference>